<name>A0A0F7UFH7_NEOCL</name>
<feature type="compositionally biased region" description="Basic and acidic residues" evidence="1">
    <location>
        <begin position="92"/>
        <end position="105"/>
    </location>
</feature>
<protein>
    <recommendedName>
        <fullName evidence="4">Transmembrane protein</fullName>
    </recommendedName>
</protein>
<dbReference type="AlphaFoldDB" id="A0A0F7UFH7"/>
<accession>A0A0F7UFH7</accession>
<dbReference type="EMBL" id="LN714482">
    <property type="protein sequence ID" value="CEL67057.1"/>
    <property type="molecule type" value="Genomic_DNA"/>
</dbReference>
<feature type="region of interest" description="Disordered" evidence="1">
    <location>
        <begin position="88"/>
        <end position="115"/>
    </location>
</feature>
<sequence length="282" mass="30379">MRSAEKRSFLGFSAGALILFVTSHFLASSAARSELPEGPSGNEAGMSPSEEFLFLSSASDSSVAAPQSVTVPQQPTPRKRIVIFFSRQSPESSRKDLSTGPHYERSSSTVGGQVNAQSDVAEERKGHATPHAGIGKDAEGCLSPSDQRIINGSTPQFTQPTFDAATHSGHPSTMFYEILFSCGRRTFGNEERTAICVQNELDARAGQHLNPGCMSCFAKSVACAVSNCRGACMLDTCADHCVQVRPHCSEVHCRDALLACTELPSLPPACTENKVDYWEMRR</sequence>
<organism evidence="3">
    <name type="scientific">Neospora caninum (strain Liverpool)</name>
    <dbReference type="NCBI Taxonomy" id="572307"/>
    <lineage>
        <taxon>Eukaryota</taxon>
        <taxon>Sar</taxon>
        <taxon>Alveolata</taxon>
        <taxon>Apicomplexa</taxon>
        <taxon>Conoidasida</taxon>
        <taxon>Coccidia</taxon>
        <taxon>Eucoccidiorida</taxon>
        <taxon>Eimeriorina</taxon>
        <taxon>Sarcocystidae</taxon>
        <taxon>Neospora</taxon>
    </lineage>
</organism>
<gene>
    <name evidence="3" type="ORF">BN1204_028620</name>
</gene>
<feature type="chain" id="PRO_5002523120" description="Transmembrane protein" evidence="2">
    <location>
        <begin position="32"/>
        <end position="282"/>
    </location>
</feature>
<feature type="compositionally biased region" description="Polar residues" evidence="1">
    <location>
        <begin position="106"/>
        <end position="115"/>
    </location>
</feature>
<evidence type="ECO:0000313" key="3">
    <source>
        <dbReference type="EMBL" id="CEL67057.1"/>
    </source>
</evidence>
<feature type="signal peptide" evidence="2">
    <location>
        <begin position="1"/>
        <end position="31"/>
    </location>
</feature>
<reference evidence="3" key="1">
    <citation type="journal article" date="2015" name="PLoS ONE">
        <title>Comprehensive Evaluation of Toxoplasma gondii VEG and Neospora caninum LIV Genomes with Tachyzoite Stage Transcriptome and Proteome Defines Novel Transcript Features.</title>
        <authorList>
            <person name="Ramaprasad A."/>
            <person name="Mourier T."/>
            <person name="Naeem R."/>
            <person name="Malas T.B."/>
            <person name="Moussa E."/>
            <person name="Panigrahi A."/>
            <person name="Vermont S.J."/>
            <person name="Otto T.D."/>
            <person name="Wastling J."/>
            <person name="Pain A."/>
        </authorList>
    </citation>
    <scope>NUCLEOTIDE SEQUENCE</scope>
    <source>
        <strain evidence="3">Liverpool</strain>
    </source>
</reference>
<keyword evidence="2" id="KW-0732">Signal</keyword>
<evidence type="ECO:0000256" key="1">
    <source>
        <dbReference type="SAM" id="MobiDB-lite"/>
    </source>
</evidence>
<evidence type="ECO:0000256" key="2">
    <source>
        <dbReference type="SAM" id="SignalP"/>
    </source>
</evidence>
<proteinExistence type="predicted"/>
<evidence type="ECO:0008006" key="4">
    <source>
        <dbReference type="Google" id="ProtNLM"/>
    </source>
</evidence>